<keyword evidence="1" id="KW-0808">Transferase</keyword>
<sequence length="329" mass="37970">MNYCYPHFPARQSNQEGVDSTYGESVADTSESLRSSIFHYQYENGRRYHSFHKGSYAMPNDETEQDRLDLQHHIYLLCLGGELHLAPLCDPQRVLDIGTGTGLWAMEFADRFPGSIVIGTDLTPIQPRFVPPNLKFYIDDMELPWAYGKDERFDYIHWRSLGGSTGNWHRLYEQAMESLNPGAYLEVHEHDMCVYSDDDQNLDKAPWTKEWLRRLSEASVQNGKPIDVACYQRQLMEDAGLVDVTEKIVKVPIGQWTRDSHLKEIGSFERLHMNVSVEAYSLALFTRLLGYSYDQANALFAMVCNEMNDRSLHLYTMYRFLIGRKPLGA</sequence>
<dbReference type="PANTHER" id="PTHR43591:SF10">
    <property type="entry name" value="ABC TRANSMEMBRANE TYPE-1 DOMAIN-CONTAINING PROTEIN-RELATED"/>
    <property type="match status" value="1"/>
</dbReference>
<dbReference type="GO" id="GO:0032259">
    <property type="term" value="P:methylation"/>
    <property type="evidence" value="ECO:0007669"/>
    <property type="project" value="UniProtKB-KW"/>
</dbReference>
<gene>
    <name evidence="1" type="ORF">BGW36DRAFT_386553</name>
</gene>
<dbReference type="EMBL" id="JAJTJA010000011">
    <property type="protein sequence ID" value="KAH8691916.1"/>
    <property type="molecule type" value="Genomic_DNA"/>
</dbReference>
<proteinExistence type="predicted"/>
<comment type="caution">
    <text evidence="1">The sequence shown here is derived from an EMBL/GenBank/DDBJ whole genome shotgun (WGS) entry which is preliminary data.</text>
</comment>
<organism evidence="1 2">
    <name type="scientific">Talaromyces proteolyticus</name>
    <dbReference type="NCBI Taxonomy" id="1131652"/>
    <lineage>
        <taxon>Eukaryota</taxon>
        <taxon>Fungi</taxon>
        <taxon>Dikarya</taxon>
        <taxon>Ascomycota</taxon>
        <taxon>Pezizomycotina</taxon>
        <taxon>Eurotiomycetes</taxon>
        <taxon>Eurotiomycetidae</taxon>
        <taxon>Eurotiales</taxon>
        <taxon>Trichocomaceae</taxon>
        <taxon>Talaromyces</taxon>
        <taxon>Talaromyces sect. Bacilispori</taxon>
    </lineage>
</organism>
<protein>
    <submittedName>
        <fullName evidence="1">Methyltransferase</fullName>
    </submittedName>
</protein>
<evidence type="ECO:0000313" key="2">
    <source>
        <dbReference type="Proteomes" id="UP001201262"/>
    </source>
</evidence>
<dbReference type="SUPFAM" id="SSF53335">
    <property type="entry name" value="S-adenosyl-L-methionine-dependent methyltransferases"/>
    <property type="match status" value="1"/>
</dbReference>
<accession>A0AAD4PSR5</accession>
<dbReference type="GeneID" id="70247303"/>
<dbReference type="InterPro" id="IPR029063">
    <property type="entry name" value="SAM-dependent_MTases_sf"/>
</dbReference>
<dbReference type="CDD" id="cd02440">
    <property type="entry name" value="AdoMet_MTases"/>
    <property type="match status" value="1"/>
</dbReference>
<dbReference type="RefSeq" id="XP_046067913.1">
    <property type="nucleotide sequence ID" value="XM_046217016.1"/>
</dbReference>
<dbReference type="GO" id="GO:0008168">
    <property type="term" value="F:methyltransferase activity"/>
    <property type="evidence" value="ECO:0007669"/>
    <property type="project" value="UniProtKB-KW"/>
</dbReference>
<keyword evidence="1" id="KW-0489">Methyltransferase</keyword>
<dbReference type="PANTHER" id="PTHR43591">
    <property type="entry name" value="METHYLTRANSFERASE"/>
    <property type="match status" value="1"/>
</dbReference>
<dbReference type="Pfam" id="PF13489">
    <property type="entry name" value="Methyltransf_23"/>
    <property type="match status" value="1"/>
</dbReference>
<reference evidence="1" key="1">
    <citation type="submission" date="2021-12" db="EMBL/GenBank/DDBJ databases">
        <title>Convergent genome expansion in fungi linked to evolution of root-endophyte symbiosis.</title>
        <authorList>
            <consortium name="DOE Joint Genome Institute"/>
            <person name="Ke Y.-H."/>
            <person name="Bonito G."/>
            <person name="Liao H.-L."/>
            <person name="Looney B."/>
            <person name="Rojas-Flechas A."/>
            <person name="Nash J."/>
            <person name="Hameed K."/>
            <person name="Schadt C."/>
            <person name="Martin F."/>
            <person name="Crous P.W."/>
            <person name="Miettinen O."/>
            <person name="Magnuson J.K."/>
            <person name="Labbe J."/>
            <person name="Jacobson D."/>
            <person name="Doktycz M.J."/>
            <person name="Veneault-Fourrey C."/>
            <person name="Kuo A."/>
            <person name="Mondo S."/>
            <person name="Calhoun S."/>
            <person name="Riley R."/>
            <person name="Ohm R."/>
            <person name="LaButti K."/>
            <person name="Andreopoulos B."/>
            <person name="Pangilinan J."/>
            <person name="Nolan M."/>
            <person name="Tritt A."/>
            <person name="Clum A."/>
            <person name="Lipzen A."/>
            <person name="Daum C."/>
            <person name="Barry K."/>
            <person name="Grigoriev I.V."/>
            <person name="Vilgalys R."/>
        </authorList>
    </citation>
    <scope>NUCLEOTIDE SEQUENCE</scope>
    <source>
        <strain evidence="1">PMI_201</strain>
    </source>
</reference>
<dbReference type="Proteomes" id="UP001201262">
    <property type="component" value="Unassembled WGS sequence"/>
</dbReference>
<evidence type="ECO:0000313" key="1">
    <source>
        <dbReference type="EMBL" id="KAH8691916.1"/>
    </source>
</evidence>
<dbReference type="Gene3D" id="3.40.50.150">
    <property type="entry name" value="Vaccinia Virus protein VP39"/>
    <property type="match status" value="1"/>
</dbReference>
<keyword evidence="2" id="KW-1185">Reference proteome</keyword>
<name>A0AAD4PSR5_9EURO</name>
<dbReference type="AlphaFoldDB" id="A0AAD4PSR5"/>